<feature type="chain" id="PRO_5045322067" description="Porin domain-containing protein" evidence="1">
    <location>
        <begin position="26"/>
        <end position="318"/>
    </location>
</feature>
<evidence type="ECO:0000313" key="3">
    <source>
        <dbReference type="Proteomes" id="UP000618319"/>
    </source>
</evidence>
<accession>A0ABR9T3H1</accession>
<feature type="signal peptide" evidence="1">
    <location>
        <begin position="1"/>
        <end position="25"/>
    </location>
</feature>
<evidence type="ECO:0008006" key="4">
    <source>
        <dbReference type="Google" id="ProtNLM"/>
    </source>
</evidence>
<dbReference type="Proteomes" id="UP000618319">
    <property type="component" value="Unassembled WGS sequence"/>
</dbReference>
<comment type="caution">
    <text evidence="2">The sequence shown here is derived from an EMBL/GenBank/DDBJ whole genome shotgun (WGS) entry which is preliminary data.</text>
</comment>
<evidence type="ECO:0000256" key="1">
    <source>
        <dbReference type="SAM" id="SignalP"/>
    </source>
</evidence>
<keyword evidence="1" id="KW-0732">Signal</keyword>
<dbReference type="RefSeq" id="WP_196937441.1">
    <property type="nucleotide sequence ID" value="NZ_MU158689.1"/>
</dbReference>
<evidence type="ECO:0000313" key="2">
    <source>
        <dbReference type="EMBL" id="MBE8719424.1"/>
    </source>
</evidence>
<sequence length="318" mass="34552">MKLNTICIKALVILTLVNFSFPSFAQEEKKSSIHIGLLYPLSNHGIHAKNYSNVFSLHGIAGVSKREHGIALAGFANIVKEEASGVQIGGFANVIKEDASGVQIAGFTNVYKKGNGFQLAGFANLATGDVKGMQLAGFMNKAAKVRGVQFAAFMNIADSSDYPIGIVNLVKNGTKAIGLSFDEDQTVLATFRSGGRVMYGILGLGYNLQNEKQRYALEAGLGAHLLTKRAFTLNTEVTSTYLFDFHDGTYHKSSIRILPAYKISKRIEIYAGPSINHIFTNTSKGREMIRNNLWEKSLEPGEVNAINIGVMGGIQVYF</sequence>
<keyword evidence="3" id="KW-1185">Reference proteome</keyword>
<protein>
    <recommendedName>
        <fullName evidence="4">Porin domain-containing protein</fullName>
    </recommendedName>
</protein>
<reference evidence="2 3" key="1">
    <citation type="submission" date="2018-02" db="EMBL/GenBank/DDBJ databases">
        <title>Sphingobacterium KA21.</title>
        <authorList>
            <person name="Vasarhelyi B.M."/>
            <person name="Deshmukh S."/>
            <person name="Balint B."/>
            <person name="Kukolya J."/>
        </authorList>
    </citation>
    <scope>NUCLEOTIDE SEQUENCE [LARGE SCALE GENOMIC DNA]</scope>
    <source>
        <strain evidence="2 3">Ka21</strain>
    </source>
</reference>
<organism evidence="2 3">
    <name type="scientific">Sphingobacterium pedocola</name>
    <dbReference type="NCBI Taxonomy" id="2082722"/>
    <lineage>
        <taxon>Bacteria</taxon>
        <taxon>Pseudomonadati</taxon>
        <taxon>Bacteroidota</taxon>
        <taxon>Sphingobacteriia</taxon>
        <taxon>Sphingobacteriales</taxon>
        <taxon>Sphingobacteriaceae</taxon>
        <taxon>Sphingobacterium</taxon>
    </lineage>
</organism>
<name>A0ABR9T3H1_9SPHI</name>
<proteinExistence type="predicted"/>
<dbReference type="EMBL" id="PSKQ01000010">
    <property type="protein sequence ID" value="MBE8719424.1"/>
    <property type="molecule type" value="Genomic_DNA"/>
</dbReference>
<gene>
    <name evidence="2" type="ORF">C4F40_01605</name>
</gene>